<feature type="non-terminal residue" evidence="2">
    <location>
        <position position="1"/>
    </location>
</feature>
<dbReference type="AlphaFoldDB" id="A0A937XEA0"/>
<comment type="caution">
    <text evidence="2">The sequence shown here is derived from an EMBL/GenBank/DDBJ whole genome shotgun (WGS) entry which is preliminary data.</text>
</comment>
<reference evidence="2" key="1">
    <citation type="submission" date="2019-03" db="EMBL/GenBank/DDBJ databases">
        <title>Lake Tanganyika Metagenome-Assembled Genomes (MAGs).</title>
        <authorList>
            <person name="Tran P."/>
        </authorList>
    </citation>
    <scope>NUCLEOTIDE SEQUENCE</scope>
    <source>
        <strain evidence="2">M_DeepCast_400m_m2_100</strain>
    </source>
</reference>
<dbReference type="EMBL" id="VGIY01000539">
    <property type="protein sequence ID" value="MBM3318909.1"/>
    <property type="molecule type" value="Genomic_DNA"/>
</dbReference>
<protein>
    <submittedName>
        <fullName evidence="2">tRNA 2-thiouridine(34) synthase MnmA</fullName>
    </submittedName>
</protein>
<organism evidence="2 3">
    <name type="scientific">Eiseniibacteriota bacterium</name>
    <dbReference type="NCBI Taxonomy" id="2212470"/>
    <lineage>
        <taxon>Bacteria</taxon>
        <taxon>Candidatus Eiseniibacteriota</taxon>
    </lineage>
</organism>
<sequence>HWIALPGLDGPRAVRAAIRYRHEGADAVVSPLGPGRVRVRFVRPQRAVAPGQVVAFYEDDVVLGAGIIAAAPRS</sequence>
<proteinExistence type="predicted"/>
<name>A0A937XEA0_UNCEI</name>
<evidence type="ECO:0000313" key="3">
    <source>
        <dbReference type="Proteomes" id="UP000748308"/>
    </source>
</evidence>
<evidence type="ECO:0000313" key="2">
    <source>
        <dbReference type="EMBL" id="MBM3318909.1"/>
    </source>
</evidence>
<dbReference type="Gene3D" id="2.40.30.10">
    <property type="entry name" value="Translation factors"/>
    <property type="match status" value="1"/>
</dbReference>
<feature type="domain" description="tRNA-specific 2-thiouridylase MnmA-like C-terminal" evidence="1">
    <location>
        <begin position="2"/>
        <end position="68"/>
    </location>
</feature>
<gene>
    <name evidence="2" type="ORF">FJY75_13760</name>
</gene>
<dbReference type="Pfam" id="PF20258">
    <property type="entry name" value="tRNA_Me_trans_C"/>
    <property type="match status" value="1"/>
</dbReference>
<evidence type="ECO:0000259" key="1">
    <source>
        <dbReference type="Pfam" id="PF20258"/>
    </source>
</evidence>
<dbReference type="Proteomes" id="UP000748308">
    <property type="component" value="Unassembled WGS sequence"/>
</dbReference>
<dbReference type="InterPro" id="IPR046885">
    <property type="entry name" value="MnmA-like_C"/>
</dbReference>
<accession>A0A937XEA0</accession>